<proteinExistence type="predicted"/>
<evidence type="ECO:0000313" key="1">
    <source>
        <dbReference type="EMBL" id="BDD01631.1"/>
    </source>
</evidence>
<dbReference type="EMBL" id="AP025295">
    <property type="protein sequence ID" value="BDD01631.1"/>
    <property type="molecule type" value="Genomic_DNA"/>
</dbReference>
<sequence>MCLFSKILIKNCYLKLCYFLATQGFPRISNNQGNMKHPPLSIVAYKKTERYAYKNAERPRPA</sequence>
<keyword evidence="1" id="KW-0614">Plasmid</keyword>
<gene>
    <name evidence="1" type="ORF">PEPS_39110</name>
</gene>
<accession>A0ABM7VKZ1</accession>
<evidence type="ECO:0000313" key="2">
    <source>
        <dbReference type="Proteomes" id="UP001354989"/>
    </source>
</evidence>
<dbReference type="Proteomes" id="UP001354989">
    <property type="component" value="Plasmid pPP3"/>
</dbReference>
<keyword evidence="2" id="KW-1185">Reference proteome</keyword>
<organism evidence="1 2">
    <name type="scientific">Persicobacter psychrovividus</name>
    <dbReference type="NCBI Taxonomy" id="387638"/>
    <lineage>
        <taxon>Bacteria</taxon>
        <taxon>Pseudomonadati</taxon>
        <taxon>Bacteroidota</taxon>
        <taxon>Cytophagia</taxon>
        <taxon>Cytophagales</taxon>
        <taxon>Persicobacteraceae</taxon>
        <taxon>Persicobacter</taxon>
    </lineage>
</organism>
<geneLocation type="plasmid" evidence="1 2">
    <name>pPP3</name>
</geneLocation>
<reference evidence="1 2" key="1">
    <citation type="submission" date="2021-12" db="EMBL/GenBank/DDBJ databases">
        <title>Genome sequencing of bacteria with rrn-lacking chromosome and rrn-plasmid.</title>
        <authorList>
            <person name="Anda M."/>
            <person name="Iwasaki W."/>
        </authorList>
    </citation>
    <scope>NUCLEOTIDE SEQUENCE [LARGE SCALE GENOMIC DNA]</scope>
    <source>
        <strain evidence="1 2">NBRC 101262</strain>
        <plasmid evidence="1 2">pPP3</plasmid>
    </source>
</reference>
<protein>
    <submittedName>
        <fullName evidence="1">Uncharacterized protein</fullName>
    </submittedName>
</protein>
<name>A0ABM7VKZ1_9BACT</name>